<dbReference type="Gene3D" id="3.90.1720.10">
    <property type="entry name" value="endopeptidase domain like (from Nostoc punctiforme)"/>
    <property type="match status" value="1"/>
</dbReference>
<protein>
    <submittedName>
        <fullName evidence="6">Cell wall-associated hydrolase, NlpC family</fullName>
    </submittedName>
</protein>
<sequence>MGRIAAAGASLVFVLILLIGGGTIAVVQAVFGSSGGSANCAPAVATATSAAGYGPQEMTNAATIVAVGKRMNVPEQGWVIAITTAITESQLHNLDHGDQDSVGLFQQRPSQGWGTVAQIMDPAYSSEQFYRHLLASPNWQTMPVAEAAQTVQRSGFPDRYATNEQTARQILGAVQGATCSTSDATPIPVTGPAKIVIDAARSQLGVTYAWGGGTATGPSRGIRDGGVADQHGDYTKIGFDCSGLTLFAYAQAGISLPHQSGGQFNVGTRIPRSAGLAVLNPADLVFYSPETIHHVGIYLGNGQMINAYESGTVVRVQPVDLSEYAGAVRILQ</sequence>
<evidence type="ECO:0000256" key="3">
    <source>
        <dbReference type="ARBA" id="ARBA00022801"/>
    </source>
</evidence>
<proteinExistence type="inferred from homology"/>
<evidence type="ECO:0000256" key="2">
    <source>
        <dbReference type="ARBA" id="ARBA00022670"/>
    </source>
</evidence>
<dbReference type="PANTHER" id="PTHR47359:SF3">
    <property type="entry name" value="NLP_P60 DOMAIN-CONTAINING PROTEIN-RELATED"/>
    <property type="match status" value="1"/>
</dbReference>
<keyword evidence="7" id="KW-1185">Reference proteome</keyword>
<evidence type="ECO:0000313" key="6">
    <source>
        <dbReference type="EMBL" id="SEP54049.1"/>
    </source>
</evidence>
<dbReference type="SUPFAM" id="SSF54001">
    <property type="entry name" value="Cysteine proteinases"/>
    <property type="match status" value="1"/>
</dbReference>
<dbReference type="GO" id="GO:0008234">
    <property type="term" value="F:cysteine-type peptidase activity"/>
    <property type="evidence" value="ECO:0007669"/>
    <property type="project" value="UniProtKB-KW"/>
</dbReference>
<keyword evidence="3 6" id="KW-0378">Hydrolase</keyword>
<evidence type="ECO:0000259" key="5">
    <source>
        <dbReference type="PROSITE" id="PS51935"/>
    </source>
</evidence>
<dbReference type="EMBL" id="FOEF01000036">
    <property type="protein sequence ID" value="SEP54049.1"/>
    <property type="molecule type" value="Genomic_DNA"/>
</dbReference>
<comment type="similarity">
    <text evidence="1">Belongs to the peptidase C40 family.</text>
</comment>
<dbReference type="Proteomes" id="UP000198582">
    <property type="component" value="Unassembled WGS sequence"/>
</dbReference>
<evidence type="ECO:0000256" key="1">
    <source>
        <dbReference type="ARBA" id="ARBA00007074"/>
    </source>
</evidence>
<feature type="domain" description="NlpC/P60" evidence="5">
    <location>
        <begin position="190"/>
        <end position="332"/>
    </location>
</feature>
<accession>A0A1H8YPJ2</accession>
<dbReference type="OrthoDB" id="5496837at2"/>
<dbReference type="InterPro" id="IPR000064">
    <property type="entry name" value="NLP_P60_dom"/>
</dbReference>
<organism evidence="6 7">
    <name type="scientific">Amycolatopsis saalfeldensis</name>
    <dbReference type="NCBI Taxonomy" id="394193"/>
    <lineage>
        <taxon>Bacteria</taxon>
        <taxon>Bacillati</taxon>
        <taxon>Actinomycetota</taxon>
        <taxon>Actinomycetes</taxon>
        <taxon>Pseudonocardiales</taxon>
        <taxon>Pseudonocardiaceae</taxon>
        <taxon>Amycolatopsis</taxon>
    </lineage>
</organism>
<evidence type="ECO:0000313" key="7">
    <source>
        <dbReference type="Proteomes" id="UP000198582"/>
    </source>
</evidence>
<dbReference type="RefSeq" id="WP_091629096.1">
    <property type="nucleotide sequence ID" value="NZ_FOEF01000036.1"/>
</dbReference>
<gene>
    <name evidence="6" type="ORF">SAMN04489732_1366</name>
</gene>
<dbReference type="InterPro" id="IPR038765">
    <property type="entry name" value="Papain-like_cys_pep_sf"/>
</dbReference>
<evidence type="ECO:0000256" key="4">
    <source>
        <dbReference type="ARBA" id="ARBA00022807"/>
    </source>
</evidence>
<dbReference type="AlphaFoldDB" id="A0A1H8YPJ2"/>
<name>A0A1H8YPJ2_9PSEU</name>
<dbReference type="InterPro" id="IPR051794">
    <property type="entry name" value="PG_Endopeptidase_C40"/>
</dbReference>
<reference evidence="6 7" key="1">
    <citation type="submission" date="2016-10" db="EMBL/GenBank/DDBJ databases">
        <authorList>
            <person name="de Groot N.N."/>
        </authorList>
    </citation>
    <scope>NUCLEOTIDE SEQUENCE [LARGE SCALE GENOMIC DNA]</scope>
    <source>
        <strain evidence="6 7">DSM 44993</strain>
    </source>
</reference>
<keyword evidence="2" id="KW-0645">Protease</keyword>
<dbReference type="Pfam" id="PF00877">
    <property type="entry name" value="NLPC_P60"/>
    <property type="match status" value="1"/>
</dbReference>
<dbReference type="GO" id="GO:0006508">
    <property type="term" value="P:proteolysis"/>
    <property type="evidence" value="ECO:0007669"/>
    <property type="project" value="UniProtKB-KW"/>
</dbReference>
<dbReference type="PROSITE" id="PS51935">
    <property type="entry name" value="NLPC_P60"/>
    <property type="match status" value="1"/>
</dbReference>
<keyword evidence="4" id="KW-0788">Thiol protease</keyword>
<dbReference type="PANTHER" id="PTHR47359">
    <property type="entry name" value="PEPTIDOGLYCAN DL-ENDOPEPTIDASE CWLO"/>
    <property type="match status" value="1"/>
</dbReference>